<dbReference type="SMART" id="SM00432">
    <property type="entry name" value="MADS"/>
    <property type="match status" value="1"/>
</dbReference>
<evidence type="ECO:0000256" key="3">
    <source>
        <dbReference type="ARBA" id="ARBA00023125"/>
    </source>
</evidence>
<dbReference type="Gene3D" id="3.40.1810.10">
    <property type="entry name" value="Transcription factor, MADS-box"/>
    <property type="match status" value="1"/>
</dbReference>
<dbReference type="Proteomes" id="UP001314170">
    <property type="component" value="Unassembled WGS sequence"/>
</dbReference>
<feature type="coiled-coil region" evidence="6">
    <location>
        <begin position="97"/>
        <end position="131"/>
    </location>
</feature>
<evidence type="ECO:0000313" key="9">
    <source>
        <dbReference type="EMBL" id="CAK7331232.1"/>
    </source>
</evidence>
<gene>
    <name evidence="9" type="ORF">DCAF_LOCUS8363</name>
</gene>
<keyword evidence="2" id="KW-0805">Transcription regulation</keyword>
<dbReference type="GO" id="GO:0000981">
    <property type="term" value="F:DNA-binding transcription factor activity, RNA polymerase II-specific"/>
    <property type="evidence" value="ECO:0007669"/>
    <property type="project" value="TreeGrafter"/>
</dbReference>
<dbReference type="EMBL" id="CAWUPB010000913">
    <property type="protein sequence ID" value="CAK7331232.1"/>
    <property type="molecule type" value="Genomic_DNA"/>
</dbReference>
<dbReference type="GO" id="GO:0000978">
    <property type="term" value="F:RNA polymerase II cis-regulatory region sequence-specific DNA binding"/>
    <property type="evidence" value="ECO:0007669"/>
    <property type="project" value="TreeGrafter"/>
</dbReference>
<name>A0AAV1R9V0_9ROSI</name>
<evidence type="ECO:0000256" key="5">
    <source>
        <dbReference type="ARBA" id="ARBA00023242"/>
    </source>
</evidence>
<reference evidence="9 10" key="1">
    <citation type="submission" date="2024-01" db="EMBL/GenBank/DDBJ databases">
        <authorList>
            <person name="Waweru B."/>
        </authorList>
    </citation>
    <scope>NUCLEOTIDE SEQUENCE [LARGE SCALE GENOMIC DNA]</scope>
</reference>
<evidence type="ECO:0000256" key="6">
    <source>
        <dbReference type="SAM" id="Coils"/>
    </source>
</evidence>
<dbReference type="PANTHER" id="PTHR11945:SF725">
    <property type="entry name" value="AGAMOUS-LIKE 58-RELATED"/>
    <property type="match status" value="1"/>
</dbReference>
<dbReference type="InterPro" id="IPR002100">
    <property type="entry name" value="TF_MADSbox"/>
</dbReference>
<evidence type="ECO:0000256" key="1">
    <source>
        <dbReference type="ARBA" id="ARBA00004123"/>
    </source>
</evidence>
<organism evidence="9 10">
    <name type="scientific">Dovyalis caffra</name>
    <dbReference type="NCBI Taxonomy" id="77055"/>
    <lineage>
        <taxon>Eukaryota</taxon>
        <taxon>Viridiplantae</taxon>
        <taxon>Streptophyta</taxon>
        <taxon>Embryophyta</taxon>
        <taxon>Tracheophyta</taxon>
        <taxon>Spermatophyta</taxon>
        <taxon>Magnoliopsida</taxon>
        <taxon>eudicotyledons</taxon>
        <taxon>Gunneridae</taxon>
        <taxon>Pentapetalae</taxon>
        <taxon>rosids</taxon>
        <taxon>fabids</taxon>
        <taxon>Malpighiales</taxon>
        <taxon>Salicaceae</taxon>
        <taxon>Flacourtieae</taxon>
        <taxon>Dovyalis</taxon>
    </lineage>
</organism>
<proteinExistence type="predicted"/>
<keyword evidence="3" id="KW-0238">DNA-binding</keyword>
<feature type="compositionally biased region" description="Polar residues" evidence="7">
    <location>
        <begin position="167"/>
        <end position="191"/>
    </location>
</feature>
<dbReference type="FunFam" id="3.40.1810.10:FF:000006">
    <property type="entry name" value="Agamous-like MADS-box protein AGL62"/>
    <property type="match status" value="1"/>
</dbReference>
<dbReference type="SUPFAM" id="SSF55455">
    <property type="entry name" value="SRF-like"/>
    <property type="match status" value="1"/>
</dbReference>
<comment type="subcellular location">
    <subcellularLocation>
        <location evidence="1">Nucleus</location>
    </subcellularLocation>
</comment>
<dbReference type="AlphaFoldDB" id="A0AAV1R9V0"/>
<keyword evidence="5" id="KW-0539">Nucleus</keyword>
<accession>A0AAV1R9V0</accession>
<dbReference type="PROSITE" id="PS50066">
    <property type="entry name" value="MADS_BOX_2"/>
    <property type="match status" value="1"/>
</dbReference>
<dbReference type="GO" id="GO:0046983">
    <property type="term" value="F:protein dimerization activity"/>
    <property type="evidence" value="ECO:0007669"/>
    <property type="project" value="InterPro"/>
</dbReference>
<dbReference type="Pfam" id="PF00319">
    <property type="entry name" value="SRF-TF"/>
    <property type="match status" value="1"/>
</dbReference>
<evidence type="ECO:0000256" key="4">
    <source>
        <dbReference type="ARBA" id="ARBA00023163"/>
    </source>
</evidence>
<keyword evidence="10" id="KW-1185">Reference proteome</keyword>
<keyword evidence="6" id="KW-0175">Coiled coil</keyword>
<feature type="region of interest" description="Disordered" evidence="7">
    <location>
        <begin position="167"/>
        <end position="209"/>
    </location>
</feature>
<protein>
    <recommendedName>
        <fullName evidence="8">MADS-box domain-containing protein</fullName>
    </recommendedName>
</protein>
<dbReference type="PANTHER" id="PTHR11945">
    <property type="entry name" value="MADS BOX PROTEIN"/>
    <property type="match status" value="1"/>
</dbReference>
<dbReference type="PRINTS" id="PR00404">
    <property type="entry name" value="MADSDOMAIN"/>
</dbReference>
<comment type="caution">
    <text evidence="9">The sequence shown here is derived from an EMBL/GenBank/DDBJ whole genome shotgun (WGS) entry which is preliminary data.</text>
</comment>
<evidence type="ECO:0000256" key="2">
    <source>
        <dbReference type="ARBA" id="ARBA00023015"/>
    </source>
</evidence>
<keyword evidence="4" id="KW-0804">Transcription</keyword>
<dbReference type="InterPro" id="IPR036879">
    <property type="entry name" value="TF_MADSbox_sf"/>
</dbReference>
<evidence type="ECO:0000256" key="7">
    <source>
        <dbReference type="SAM" id="MobiDB-lite"/>
    </source>
</evidence>
<evidence type="ECO:0000259" key="8">
    <source>
        <dbReference type="PROSITE" id="PS50066"/>
    </source>
</evidence>
<feature type="domain" description="MADS-box" evidence="8">
    <location>
        <begin position="7"/>
        <end position="67"/>
    </location>
</feature>
<dbReference type="GO" id="GO:0005634">
    <property type="term" value="C:nucleus"/>
    <property type="evidence" value="ECO:0007669"/>
    <property type="project" value="UniProtKB-SubCell"/>
</dbReference>
<evidence type="ECO:0000313" key="10">
    <source>
        <dbReference type="Proteomes" id="UP001314170"/>
    </source>
</evidence>
<sequence length="209" mass="23841">MEGKKTRGRQKVEMKRIENEEDRLVSFSKRRSGIYKKASELVTLTGSEIAFVTFSPGGKPFSFSHPSVEHVTNRFLECPSNIDSAQALAEAYRRTRIEELTLKYCEMERQLDDIKEKGRKLKDKIVDVNKDDWWNTPIEELNVQELIELEKKFEDLRTALHNKIMENNNGASSSHALERGNASTSNANDSNVVPDHGSDWGLETITHTS</sequence>